<gene>
    <name evidence="2" type="ORF">JOB18_014082</name>
</gene>
<organism evidence="2 3">
    <name type="scientific">Solea senegalensis</name>
    <name type="common">Senegalese sole</name>
    <dbReference type="NCBI Taxonomy" id="28829"/>
    <lineage>
        <taxon>Eukaryota</taxon>
        <taxon>Metazoa</taxon>
        <taxon>Chordata</taxon>
        <taxon>Craniata</taxon>
        <taxon>Vertebrata</taxon>
        <taxon>Euteleostomi</taxon>
        <taxon>Actinopterygii</taxon>
        <taxon>Neopterygii</taxon>
        <taxon>Teleostei</taxon>
        <taxon>Neoteleostei</taxon>
        <taxon>Acanthomorphata</taxon>
        <taxon>Carangaria</taxon>
        <taxon>Pleuronectiformes</taxon>
        <taxon>Pleuronectoidei</taxon>
        <taxon>Soleidae</taxon>
        <taxon>Solea</taxon>
    </lineage>
</organism>
<name>A0AAV6Q878_SOLSE</name>
<evidence type="ECO:0000313" key="3">
    <source>
        <dbReference type="Proteomes" id="UP000693946"/>
    </source>
</evidence>
<dbReference type="Proteomes" id="UP000693946">
    <property type="component" value="Linkage Group LG6"/>
</dbReference>
<feature type="compositionally biased region" description="Polar residues" evidence="1">
    <location>
        <begin position="10"/>
        <end position="25"/>
    </location>
</feature>
<evidence type="ECO:0000313" key="2">
    <source>
        <dbReference type="EMBL" id="KAG7485607.1"/>
    </source>
</evidence>
<protein>
    <submittedName>
        <fullName evidence="2">Uncharacterized protein</fullName>
    </submittedName>
</protein>
<evidence type="ECO:0000256" key="1">
    <source>
        <dbReference type="SAM" id="MobiDB-lite"/>
    </source>
</evidence>
<accession>A0AAV6Q878</accession>
<reference evidence="2 3" key="1">
    <citation type="journal article" date="2021" name="Sci. Rep.">
        <title>Chromosome anchoring in Senegalese sole (Solea senegalensis) reveals sex-associated markers and genome rearrangements in flatfish.</title>
        <authorList>
            <person name="Guerrero-Cozar I."/>
            <person name="Gomez-Garrido J."/>
            <person name="Berbel C."/>
            <person name="Martinez-Blanch J.F."/>
            <person name="Alioto T."/>
            <person name="Claros M.G."/>
            <person name="Gagnaire P.A."/>
            <person name="Manchado M."/>
        </authorList>
    </citation>
    <scope>NUCLEOTIDE SEQUENCE [LARGE SCALE GENOMIC DNA]</scope>
    <source>
        <strain evidence="2">Sse05_10M</strain>
    </source>
</reference>
<comment type="caution">
    <text evidence="2">The sequence shown here is derived from an EMBL/GenBank/DDBJ whole genome shotgun (WGS) entry which is preliminary data.</text>
</comment>
<feature type="region of interest" description="Disordered" evidence="1">
    <location>
        <begin position="1"/>
        <end position="45"/>
    </location>
</feature>
<dbReference type="EMBL" id="JAGKHQ010000018">
    <property type="protein sequence ID" value="KAG7485607.1"/>
    <property type="molecule type" value="Genomic_DNA"/>
</dbReference>
<sequence length="103" mass="11459">MEGTRERACSTWTNHVPGSSQQRYNAATLPSREKSSVSSSLTSTVSERITFPGEAPHPHAPWPSLPSSPWVVTFKAERSAPWMTSRVMEMDRIKGHAPIIVNR</sequence>
<keyword evidence="3" id="KW-1185">Reference proteome</keyword>
<feature type="compositionally biased region" description="Low complexity" evidence="1">
    <location>
        <begin position="36"/>
        <end position="45"/>
    </location>
</feature>
<proteinExistence type="predicted"/>
<dbReference type="AlphaFoldDB" id="A0AAV6Q878"/>